<dbReference type="GO" id="GO:0004252">
    <property type="term" value="F:serine-type endopeptidase activity"/>
    <property type="evidence" value="ECO:0007669"/>
    <property type="project" value="InterPro"/>
</dbReference>
<sequence>MLLALARALLLRVVVDGESMAPHLHHGARALAVRTPFARVRRGALVVGRTPVGSGDRWVRLRDPDTDEVVDLQPGHDAHFVKRVVGVPGDRVRPRHRPLDDGVGAPAVVDVPAGTYFVEGETGFSVDSGLWGPVPADHILGVVLTRPRARLRSPARPVAP</sequence>
<evidence type="ECO:0000259" key="4">
    <source>
        <dbReference type="Pfam" id="PF10502"/>
    </source>
</evidence>
<evidence type="ECO:0000256" key="3">
    <source>
        <dbReference type="PIRSR" id="PIRSR600223-1"/>
    </source>
</evidence>
<dbReference type="InterPro" id="IPR000223">
    <property type="entry name" value="Pept_S26A_signal_pept_1"/>
</dbReference>
<dbReference type="PANTHER" id="PTHR43390">
    <property type="entry name" value="SIGNAL PEPTIDASE I"/>
    <property type="match status" value="1"/>
</dbReference>
<dbReference type="EMBL" id="CADCUS010000252">
    <property type="protein sequence ID" value="CAA9405505.1"/>
    <property type="molecule type" value="Genomic_DNA"/>
</dbReference>
<organism evidence="5">
    <name type="scientific">uncultured Pseudonocardia sp</name>
    <dbReference type="NCBI Taxonomy" id="211455"/>
    <lineage>
        <taxon>Bacteria</taxon>
        <taxon>Bacillati</taxon>
        <taxon>Actinomycetota</taxon>
        <taxon>Actinomycetes</taxon>
        <taxon>Pseudonocardiales</taxon>
        <taxon>Pseudonocardiaceae</taxon>
        <taxon>Pseudonocardia</taxon>
        <taxon>environmental samples</taxon>
    </lineage>
</organism>
<evidence type="ECO:0000256" key="2">
    <source>
        <dbReference type="ARBA" id="ARBA00009370"/>
    </source>
</evidence>
<dbReference type="EC" id="3.4.21.89" evidence="5"/>
<proteinExistence type="inferred from homology"/>
<dbReference type="GO" id="GO:0005886">
    <property type="term" value="C:plasma membrane"/>
    <property type="evidence" value="ECO:0007669"/>
    <property type="project" value="UniProtKB-SubCell"/>
</dbReference>
<comment type="similarity">
    <text evidence="2">Belongs to the peptidase S26 family.</text>
</comment>
<dbReference type="AlphaFoldDB" id="A0A6J4PBH9"/>
<dbReference type="InterPro" id="IPR036286">
    <property type="entry name" value="LexA/Signal_pep-like_sf"/>
</dbReference>
<dbReference type="GO" id="GO:0009003">
    <property type="term" value="F:signal peptidase activity"/>
    <property type="evidence" value="ECO:0007669"/>
    <property type="project" value="UniProtKB-EC"/>
</dbReference>
<name>A0A6J4PBH9_9PSEU</name>
<accession>A0A6J4PBH9</accession>
<comment type="subcellular location">
    <subcellularLocation>
        <location evidence="1">Cell membrane</location>
        <topology evidence="1">Single-pass type II membrane protein</topology>
    </subcellularLocation>
</comment>
<dbReference type="PRINTS" id="PR00727">
    <property type="entry name" value="LEADERPTASE"/>
</dbReference>
<dbReference type="Gene3D" id="2.10.109.10">
    <property type="entry name" value="Umud Fragment, subunit A"/>
    <property type="match status" value="1"/>
</dbReference>
<protein>
    <submittedName>
        <fullName evidence="5">Signal peptidase I</fullName>
        <ecNumber evidence="5">3.4.21.89</ecNumber>
    </submittedName>
</protein>
<feature type="domain" description="Peptidase S26" evidence="4">
    <location>
        <begin position="4"/>
        <end position="96"/>
    </location>
</feature>
<dbReference type="PANTHER" id="PTHR43390:SF1">
    <property type="entry name" value="CHLOROPLAST PROCESSING PEPTIDASE"/>
    <property type="match status" value="1"/>
</dbReference>
<dbReference type="CDD" id="cd06530">
    <property type="entry name" value="S26_SPase_I"/>
    <property type="match status" value="1"/>
</dbReference>
<keyword evidence="5" id="KW-0378">Hydrolase</keyword>
<feature type="active site" evidence="3">
    <location>
        <position position="19"/>
    </location>
</feature>
<evidence type="ECO:0000256" key="1">
    <source>
        <dbReference type="ARBA" id="ARBA00004401"/>
    </source>
</evidence>
<evidence type="ECO:0000313" key="5">
    <source>
        <dbReference type="EMBL" id="CAA9405505.1"/>
    </source>
</evidence>
<dbReference type="Pfam" id="PF10502">
    <property type="entry name" value="Peptidase_S26"/>
    <property type="match status" value="1"/>
</dbReference>
<dbReference type="InterPro" id="IPR019533">
    <property type="entry name" value="Peptidase_S26"/>
</dbReference>
<reference evidence="5" key="1">
    <citation type="submission" date="2020-02" db="EMBL/GenBank/DDBJ databases">
        <authorList>
            <person name="Meier V. D."/>
        </authorList>
    </citation>
    <scope>NUCLEOTIDE SEQUENCE</scope>
    <source>
        <strain evidence="5">AVDCRST_MAG66</strain>
    </source>
</reference>
<dbReference type="GO" id="GO:0006465">
    <property type="term" value="P:signal peptide processing"/>
    <property type="evidence" value="ECO:0007669"/>
    <property type="project" value="InterPro"/>
</dbReference>
<dbReference type="SUPFAM" id="SSF51306">
    <property type="entry name" value="LexA/Signal peptidase"/>
    <property type="match status" value="1"/>
</dbReference>
<feature type="active site" evidence="3">
    <location>
        <position position="82"/>
    </location>
</feature>
<gene>
    <name evidence="5" type="ORF">AVDCRST_MAG66-1704</name>
</gene>